<organism evidence="2">
    <name type="scientific">bioreactor metagenome</name>
    <dbReference type="NCBI Taxonomy" id="1076179"/>
    <lineage>
        <taxon>unclassified sequences</taxon>
        <taxon>metagenomes</taxon>
        <taxon>ecological metagenomes</taxon>
    </lineage>
</organism>
<sequence length="113" mass="11921">MERTCRIARLEQDSQPTGDARLWLVGAGHECSNGPCTADGEDEAEEGGEPDHEDVRQLVAHRAGLALRAHGTRRVTTRAELAPTSRTSAPPVGSSPRSNVTRTVPAAVASAVL</sequence>
<proteinExistence type="predicted"/>
<protein>
    <submittedName>
        <fullName evidence="2">Uncharacterized protein</fullName>
    </submittedName>
</protein>
<feature type="region of interest" description="Disordered" evidence="1">
    <location>
        <begin position="33"/>
        <end position="52"/>
    </location>
</feature>
<dbReference type="EMBL" id="VSSQ01023998">
    <property type="protein sequence ID" value="MPM71270.1"/>
    <property type="molecule type" value="Genomic_DNA"/>
</dbReference>
<comment type="caution">
    <text evidence="2">The sequence shown here is derived from an EMBL/GenBank/DDBJ whole genome shotgun (WGS) entry which is preliminary data.</text>
</comment>
<feature type="compositionally biased region" description="Acidic residues" evidence="1">
    <location>
        <begin position="39"/>
        <end position="48"/>
    </location>
</feature>
<evidence type="ECO:0000256" key="1">
    <source>
        <dbReference type="SAM" id="MobiDB-lite"/>
    </source>
</evidence>
<reference evidence="2" key="1">
    <citation type="submission" date="2019-08" db="EMBL/GenBank/DDBJ databases">
        <authorList>
            <person name="Kucharzyk K."/>
            <person name="Murdoch R.W."/>
            <person name="Higgins S."/>
            <person name="Loffler F."/>
        </authorList>
    </citation>
    <scope>NUCLEOTIDE SEQUENCE</scope>
</reference>
<feature type="region of interest" description="Disordered" evidence="1">
    <location>
        <begin position="71"/>
        <end position="113"/>
    </location>
</feature>
<name>A0A645C0H5_9ZZZZ</name>
<evidence type="ECO:0000313" key="2">
    <source>
        <dbReference type="EMBL" id="MPM71270.1"/>
    </source>
</evidence>
<accession>A0A645C0H5</accession>
<gene>
    <name evidence="2" type="ORF">SDC9_118234</name>
</gene>
<dbReference type="AlphaFoldDB" id="A0A645C0H5"/>